<feature type="transmembrane region" description="Helical" evidence="2">
    <location>
        <begin position="40"/>
        <end position="60"/>
    </location>
</feature>
<reference evidence="4" key="1">
    <citation type="submission" date="2018-03" db="EMBL/GenBank/DDBJ databases">
        <title>New taxa in the Lactobacillus gasseri group.</title>
        <authorList>
            <person name="Tanizawa Y."/>
            <person name="Tohno M."/>
            <person name="Endo A."/>
            <person name="Arita M."/>
        </authorList>
    </citation>
    <scope>NUCLEOTIDE SEQUENCE [LARGE SCALE GENOMIC DNA]</scope>
    <source>
        <strain evidence="4">DSM 24759</strain>
    </source>
</reference>
<sequence length="300" mass="33808">MHNFNSAPKKTQPERAKDKNTKLTREQYRKRVEKDSKTNIWDLALDRPYISVGVIVLGLLFIMTKWWLGVVILLLVAIAGIGIISYSKTPSKTLSLEFRLGGSRKLNALKALQFGAAMVMFLSTYMRQVVVINFQSAGAQDSLKIIQGAAAQTNNAYATQGANALGVLDNLMNGSLWGTYRYATNSAQFMNDPNGKWIMIWTFLLMLAPAFCVIGQFFREPYSRRTMLVSSGIAMVLFILTPLLITRWGNLYGQNHQMNQVQVQQMFSMGYMAYPAILCAIIVFVISVYRSLKKDNFNHD</sequence>
<keyword evidence="2" id="KW-1133">Transmembrane helix</keyword>
<comment type="caution">
    <text evidence="3">The sequence shown here is derived from an EMBL/GenBank/DDBJ whole genome shotgun (WGS) entry which is preliminary data.</text>
</comment>
<accession>A0A2Z6TR94</accession>
<evidence type="ECO:0000313" key="4">
    <source>
        <dbReference type="Proteomes" id="UP000257317"/>
    </source>
</evidence>
<protein>
    <submittedName>
        <fullName evidence="3">Cytochrome C5</fullName>
    </submittedName>
</protein>
<feature type="region of interest" description="Disordered" evidence="1">
    <location>
        <begin position="1"/>
        <end position="24"/>
    </location>
</feature>
<dbReference type="RefSeq" id="WP_245953352.1">
    <property type="nucleotide sequence ID" value="NZ_BFBY01000011.1"/>
</dbReference>
<feature type="transmembrane region" description="Helical" evidence="2">
    <location>
        <begin position="227"/>
        <end position="249"/>
    </location>
</feature>
<name>A0A2Z6TR94_9LACO</name>
<organism evidence="3 4">
    <name type="scientific">Lactobacillus rodentium</name>
    <dbReference type="NCBI Taxonomy" id="947835"/>
    <lineage>
        <taxon>Bacteria</taxon>
        <taxon>Bacillati</taxon>
        <taxon>Bacillota</taxon>
        <taxon>Bacilli</taxon>
        <taxon>Lactobacillales</taxon>
        <taxon>Lactobacillaceae</taxon>
        <taxon>Lactobacillus</taxon>
    </lineage>
</organism>
<gene>
    <name evidence="3" type="ORF">LrDSM24759_12610</name>
</gene>
<feature type="transmembrane region" description="Helical" evidence="2">
    <location>
        <begin position="269"/>
        <end position="289"/>
    </location>
</feature>
<feature type="transmembrane region" description="Helical" evidence="2">
    <location>
        <begin position="66"/>
        <end position="86"/>
    </location>
</feature>
<evidence type="ECO:0000256" key="2">
    <source>
        <dbReference type="SAM" id="Phobius"/>
    </source>
</evidence>
<evidence type="ECO:0000256" key="1">
    <source>
        <dbReference type="SAM" id="MobiDB-lite"/>
    </source>
</evidence>
<evidence type="ECO:0000313" key="3">
    <source>
        <dbReference type="EMBL" id="GBG05347.1"/>
    </source>
</evidence>
<feature type="compositionally biased region" description="Basic and acidic residues" evidence="1">
    <location>
        <begin position="11"/>
        <end position="24"/>
    </location>
</feature>
<dbReference type="EMBL" id="BFBY01000011">
    <property type="protein sequence ID" value="GBG05347.1"/>
    <property type="molecule type" value="Genomic_DNA"/>
</dbReference>
<feature type="transmembrane region" description="Helical" evidence="2">
    <location>
        <begin position="198"/>
        <end position="218"/>
    </location>
</feature>
<dbReference type="AlphaFoldDB" id="A0A2Z6TR94"/>
<proteinExistence type="predicted"/>
<dbReference type="Proteomes" id="UP000257317">
    <property type="component" value="Unassembled WGS sequence"/>
</dbReference>
<keyword evidence="2" id="KW-0472">Membrane</keyword>
<keyword evidence="4" id="KW-1185">Reference proteome</keyword>
<keyword evidence="2" id="KW-0812">Transmembrane</keyword>
<feature type="transmembrane region" description="Helical" evidence="2">
    <location>
        <begin position="107"/>
        <end position="126"/>
    </location>
</feature>